<sequence>MSGSFWKFSNGYTSLSNVSTLLEQYTSAKNELSDDDEALEDSENSIESVLEKLLDENDLLQELLSNNSMLLEFLRDDQVLSLLVALVVNEGKAKEEEDKQENEEGKETDDKDVENEEAVGEENKKDHEEEEEDSADNNDEKDKHQVKEDDENDIGEEIDSVEDSFDNQSVEEDSADDSETEAEKQTRQATLAAEILSADVWSLTDTVMESTANLNTLWAVLDSPSPLSINLSTYFMKIMEHLLDMKCDEMITYLIDNQPRLVAKFMNHLSNPPLMDFLLKLISTDKPDNSTGIIDFLQKQGLIGKLISSLDVSYIPTNDEVDNLPEAVEINGVTEPEALLMRQSSAADFLKALITISANSTTDNSSIGPNELTRELVSHEQMLKLCNIMLKGDYALANGVGIIIEIIRKNNSDYDLLPVLYITLESHPPTGRDPIYLGHLLKVFGENIDKFNQLLLKSPSSKSNDSLSIDQLKNGKLKTPFGEIEPLGFERFKICELIAELLHCSNMALLNDNKGFNIVKERDQLRENMKEYDPISFKYNEVIVLPNEWEAERAIPSEKNETDQNDDDNDDLTKVDNDVHELDRSIQALQVEDDMVEKVEDVADEANYDDDESEDPHKDTVDSFNSKDTSFQSQLQEDEEETHANANLTEAQIRAKPVIGDFLKISLYDTQIVSNILTMFFKFPWNNFLHNVVFDIVQQVLNGSMDIGFNKFLAMDLFDRGDITSKIIRGQKECTQYEVSHNGLRLGYMGHLTLIAEEVVKFIQLYPANSLSELIDVKVEDEVWEDYVSHVLFDTREKYNAILGGGEDDEDESASNTFDEGVGEILEDEDDEGHKGVAMETNGLVFDSEVDHDIIGSGYEEYDGKTSNARDTVSSSDESESEEDDDHFSNYMSSQLTTAETNLPSPTTKLSDEEEEESSEEENDVIRGPSPVSVASASSFDDDYIDPNDDGLSYKKAHPLYDTQGSLIGGPDDDELSEDSSSSSDEELIDTIADNANEKDTGNKLTRAASKS</sequence>
<protein>
    <submittedName>
        <fullName evidence="4">SIT4-associating protein Sap185p</fullName>
    </submittedName>
</protein>
<proteinExistence type="inferred from homology"/>
<feature type="region of interest" description="Disordered" evidence="3">
    <location>
        <begin position="555"/>
        <end position="574"/>
    </location>
</feature>
<feature type="region of interest" description="Disordered" evidence="3">
    <location>
        <begin position="858"/>
        <end position="1012"/>
    </location>
</feature>
<name>A0ABP0EJ03_9ASCO</name>
<feature type="compositionally biased region" description="Acidic residues" evidence="3">
    <location>
        <begin position="912"/>
        <end position="923"/>
    </location>
</feature>
<feature type="compositionally biased region" description="Polar residues" evidence="3">
    <location>
        <begin position="622"/>
        <end position="635"/>
    </location>
</feature>
<accession>A0ABP0EJ03</accession>
<feature type="region of interest" description="Disordered" evidence="3">
    <location>
        <begin position="605"/>
        <end position="647"/>
    </location>
</feature>
<evidence type="ECO:0000313" key="5">
    <source>
        <dbReference type="Proteomes" id="UP001497600"/>
    </source>
</evidence>
<evidence type="ECO:0000313" key="4">
    <source>
        <dbReference type="EMBL" id="CAK7920251.1"/>
    </source>
</evidence>
<evidence type="ECO:0000256" key="3">
    <source>
        <dbReference type="SAM" id="MobiDB-lite"/>
    </source>
</evidence>
<dbReference type="Pfam" id="PF04499">
    <property type="entry name" value="SAPS"/>
    <property type="match status" value="1"/>
</dbReference>
<evidence type="ECO:0000256" key="2">
    <source>
        <dbReference type="ARBA" id="ARBA00023306"/>
    </source>
</evidence>
<dbReference type="InterPro" id="IPR007587">
    <property type="entry name" value="SAPS"/>
</dbReference>
<dbReference type="Proteomes" id="UP001497600">
    <property type="component" value="Chromosome H"/>
</dbReference>
<feature type="compositionally biased region" description="Acidic residues" evidence="3">
    <location>
        <begin position="148"/>
        <end position="180"/>
    </location>
</feature>
<feature type="compositionally biased region" description="Acidic residues" evidence="3">
    <location>
        <begin position="971"/>
        <end position="989"/>
    </location>
</feature>
<feature type="compositionally biased region" description="Low complexity" evidence="3">
    <location>
        <begin position="929"/>
        <end position="939"/>
    </location>
</feature>
<feature type="compositionally biased region" description="Basic and acidic residues" evidence="3">
    <location>
        <begin position="138"/>
        <end position="147"/>
    </location>
</feature>
<feature type="compositionally biased region" description="Acidic residues" evidence="3">
    <location>
        <begin position="877"/>
        <end position="886"/>
    </location>
</feature>
<dbReference type="PANTHER" id="PTHR12634">
    <property type="entry name" value="SIT4 YEAST -ASSOCIATING PROTEIN-RELATED"/>
    <property type="match status" value="1"/>
</dbReference>
<feature type="compositionally biased region" description="Basic and acidic residues" evidence="3">
    <location>
        <begin position="92"/>
        <end position="109"/>
    </location>
</feature>
<gene>
    <name evidence="4" type="primary">SAP185</name>
    <name evidence="4" type="ORF">CAAN4_H00408</name>
</gene>
<feature type="compositionally biased region" description="Acidic residues" evidence="3">
    <location>
        <begin position="605"/>
        <end position="614"/>
    </location>
</feature>
<keyword evidence="5" id="KW-1185">Reference proteome</keyword>
<feature type="compositionally biased region" description="Acidic residues" evidence="3">
    <location>
        <begin position="128"/>
        <end position="137"/>
    </location>
</feature>
<feature type="compositionally biased region" description="Polar residues" evidence="3">
    <location>
        <begin position="890"/>
        <end position="909"/>
    </location>
</feature>
<feature type="compositionally biased region" description="Acidic residues" evidence="3">
    <location>
        <begin position="940"/>
        <end position="949"/>
    </location>
</feature>
<evidence type="ECO:0000256" key="1">
    <source>
        <dbReference type="ARBA" id="ARBA00006180"/>
    </source>
</evidence>
<comment type="similarity">
    <text evidence="1">Belongs to the SAPS family.</text>
</comment>
<dbReference type="EMBL" id="OZ004260">
    <property type="protein sequence ID" value="CAK7920251.1"/>
    <property type="molecule type" value="Genomic_DNA"/>
</dbReference>
<keyword evidence="2" id="KW-0131">Cell cycle</keyword>
<reference evidence="4 5" key="1">
    <citation type="submission" date="2024-01" db="EMBL/GenBank/DDBJ databases">
        <authorList>
            <consortium name="Genoscope - CEA"/>
            <person name="William W."/>
        </authorList>
    </citation>
    <scope>NUCLEOTIDE SEQUENCE [LARGE SCALE GENOMIC DNA]</scope>
    <source>
        <strain evidence="4 5">29B2s-10</strain>
    </source>
</reference>
<dbReference type="PANTHER" id="PTHR12634:SF8">
    <property type="entry name" value="FIERY MOUNTAIN, ISOFORM D"/>
    <property type="match status" value="1"/>
</dbReference>
<feature type="region of interest" description="Disordered" evidence="3">
    <location>
        <begin position="92"/>
        <end position="188"/>
    </location>
</feature>
<feature type="compositionally biased region" description="Acidic residues" evidence="3">
    <location>
        <begin position="110"/>
        <end position="120"/>
    </location>
</feature>
<organism evidence="4 5">
    <name type="scientific">[Candida] anglica</name>
    <dbReference type="NCBI Taxonomy" id="148631"/>
    <lineage>
        <taxon>Eukaryota</taxon>
        <taxon>Fungi</taxon>
        <taxon>Dikarya</taxon>
        <taxon>Ascomycota</taxon>
        <taxon>Saccharomycotina</taxon>
        <taxon>Pichiomycetes</taxon>
        <taxon>Debaryomycetaceae</taxon>
        <taxon>Kurtzmaniella</taxon>
    </lineage>
</organism>